<keyword evidence="3" id="KW-1185">Reference proteome</keyword>
<name>A0A918ARX0_9PSEU</name>
<dbReference type="EMBL" id="BMRG01000017">
    <property type="protein sequence ID" value="GGP77274.1"/>
    <property type="molecule type" value="Genomic_DNA"/>
</dbReference>
<dbReference type="RefSeq" id="WP_189226566.1">
    <property type="nucleotide sequence ID" value="NZ_BMRG01000017.1"/>
</dbReference>
<evidence type="ECO:0000256" key="1">
    <source>
        <dbReference type="SAM" id="MobiDB-lite"/>
    </source>
</evidence>
<organism evidence="2 3">
    <name type="scientific">Saccharothrix coeruleofusca</name>
    <dbReference type="NCBI Taxonomy" id="33919"/>
    <lineage>
        <taxon>Bacteria</taxon>
        <taxon>Bacillati</taxon>
        <taxon>Actinomycetota</taxon>
        <taxon>Actinomycetes</taxon>
        <taxon>Pseudonocardiales</taxon>
        <taxon>Pseudonocardiaceae</taxon>
        <taxon>Saccharothrix</taxon>
    </lineage>
</organism>
<reference evidence="2" key="1">
    <citation type="journal article" date="2014" name="Int. J. Syst. Evol. Microbiol.">
        <title>Complete genome sequence of Corynebacterium casei LMG S-19264T (=DSM 44701T), isolated from a smear-ripened cheese.</title>
        <authorList>
            <consortium name="US DOE Joint Genome Institute (JGI-PGF)"/>
            <person name="Walter F."/>
            <person name="Albersmeier A."/>
            <person name="Kalinowski J."/>
            <person name="Ruckert C."/>
        </authorList>
    </citation>
    <scope>NUCLEOTIDE SEQUENCE</scope>
    <source>
        <strain evidence="2">JCM 3313</strain>
    </source>
</reference>
<protein>
    <submittedName>
        <fullName evidence="2">Uncharacterized protein</fullName>
    </submittedName>
</protein>
<proteinExistence type="predicted"/>
<feature type="compositionally biased region" description="Low complexity" evidence="1">
    <location>
        <begin position="20"/>
        <end position="31"/>
    </location>
</feature>
<dbReference type="Proteomes" id="UP000639606">
    <property type="component" value="Unassembled WGS sequence"/>
</dbReference>
<sequence>MSDPRPEEQLPPEGEFEWEPAAPWGQPPAGGAYRGWESDGALPGYGAPLVAEVEGPDPEISDKRPESL</sequence>
<reference evidence="2" key="2">
    <citation type="submission" date="2020-09" db="EMBL/GenBank/DDBJ databases">
        <authorList>
            <person name="Sun Q."/>
            <person name="Ohkuma M."/>
        </authorList>
    </citation>
    <scope>NUCLEOTIDE SEQUENCE</scope>
    <source>
        <strain evidence="2">JCM 3313</strain>
    </source>
</reference>
<evidence type="ECO:0000313" key="2">
    <source>
        <dbReference type="EMBL" id="GGP77274.1"/>
    </source>
</evidence>
<gene>
    <name evidence="2" type="ORF">GCM10010185_58660</name>
</gene>
<evidence type="ECO:0000313" key="3">
    <source>
        <dbReference type="Proteomes" id="UP000639606"/>
    </source>
</evidence>
<dbReference type="AlphaFoldDB" id="A0A918ARX0"/>
<comment type="caution">
    <text evidence="2">The sequence shown here is derived from an EMBL/GenBank/DDBJ whole genome shotgun (WGS) entry which is preliminary data.</text>
</comment>
<accession>A0A918ARX0</accession>
<feature type="region of interest" description="Disordered" evidence="1">
    <location>
        <begin position="1"/>
        <end position="68"/>
    </location>
</feature>